<dbReference type="Proteomes" id="UP001175147">
    <property type="component" value="Unassembled WGS sequence"/>
</dbReference>
<organism evidence="2 3">
    <name type="scientific">Brachyspira innocens</name>
    <dbReference type="NCBI Taxonomy" id="13264"/>
    <lineage>
        <taxon>Bacteria</taxon>
        <taxon>Pseudomonadati</taxon>
        <taxon>Spirochaetota</taxon>
        <taxon>Spirochaetia</taxon>
        <taxon>Brachyspirales</taxon>
        <taxon>Brachyspiraceae</taxon>
        <taxon>Brachyspira</taxon>
    </lineage>
</organism>
<evidence type="ECO:0000313" key="2">
    <source>
        <dbReference type="EMBL" id="MDO7021303.1"/>
    </source>
</evidence>
<accession>A0ABT8Z1A7</accession>
<keyword evidence="3" id="KW-1185">Reference proteome</keyword>
<feature type="transmembrane region" description="Helical" evidence="1">
    <location>
        <begin position="174"/>
        <end position="194"/>
    </location>
</feature>
<proteinExistence type="predicted"/>
<evidence type="ECO:0000256" key="1">
    <source>
        <dbReference type="SAM" id="Phobius"/>
    </source>
</evidence>
<evidence type="ECO:0008006" key="4">
    <source>
        <dbReference type="Google" id="ProtNLM"/>
    </source>
</evidence>
<keyword evidence="1" id="KW-0472">Membrane</keyword>
<feature type="transmembrane region" description="Helical" evidence="1">
    <location>
        <begin position="236"/>
        <end position="256"/>
    </location>
</feature>
<protein>
    <recommendedName>
        <fullName evidence="4">Pentapeptide repeat-containing protein</fullName>
    </recommendedName>
</protein>
<comment type="caution">
    <text evidence="2">The sequence shown here is derived from an EMBL/GenBank/DDBJ whole genome shotgun (WGS) entry which is preliminary data.</text>
</comment>
<reference evidence="2" key="1">
    <citation type="submission" date="2023-07" db="EMBL/GenBank/DDBJ databases">
        <title>Mucosal microbiota of week-old chicken and adult hens.</title>
        <authorList>
            <person name="Volf J."/>
            <person name="Karasova D."/>
            <person name="Crhanova M."/>
            <person name="Faldynova M."/>
            <person name="Prikrylova H."/>
            <person name="Zeman M."/>
            <person name="Babak V."/>
            <person name="Rajova J."/>
            <person name="Rychlik I."/>
        </authorList>
    </citation>
    <scope>NUCLEOTIDE SEQUENCE</scope>
    <source>
        <strain evidence="2">ET902</strain>
    </source>
</reference>
<feature type="non-terminal residue" evidence="2">
    <location>
        <position position="1"/>
    </location>
</feature>
<keyword evidence="1" id="KW-1133">Transmembrane helix</keyword>
<evidence type="ECO:0000313" key="3">
    <source>
        <dbReference type="Proteomes" id="UP001175147"/>
    </source>
</evidence>
<keyword evidence="1" id="KW-0812">Transmembrane</keyword>
<gene>
    <name evidence="2" type="ORF">Q5M86_11030</name>
</gene>
<dbReference type="EMBL" id="JAUPBM010000176">
    <property type="protein sequence ID" value="MDO7021303.1"/>
    <property type="molecule type" value="Genomic_DNA"/>
</dbReference>
<sequence length="271" mass="31658">IIFINNFFYGLYFQNIYIYESINIVFCKALDLSFSNIKFDNNNSSLNIIGNYCFIDTVIMVKSLYIGSYVHGGKINLKNLSVEKINFENIFIHDCIINPVNFKVHKFSNRESALFLKQQAYASNNAIDALQYKAKEIELHKEELRKKENKTYKDWADILSIELSSLYSDNGQNWVRALFMTILITAFCFTVFYIPDLAQSNIMLLYYKKLFPELIKYFIPTDYSLLIKYAESQLNLCLKIFGCLVYFLGKVLFWYGSVQTVQAFRKFSKGA</sequence>
<name>A0ABT8Z1A7_9SPIR</name>